<dbReference type="Proteomes" id="UP000198893">
    <property type="component" value="Unassembled WGS sequence"/>
</dbReference>
<feature type="domain" description="Glycosyltransferase 2-like" evidence="8">
    <location>
        <begin position="142"/>
        <end position="264"/>
    </location>
</feature>
<evidence type="ECO:0000313" key="9">
    <source>
        <dbReference type="EMBL" id="SEO34968.1"/>
    </source>
</evidence>
<sequence length="321" mass="35662">MIGVVVIGRNEGARLLACLVSLKGQADRIVYVDSGSRDGSVAAAHEAGAEVVELDPALPFTAARARQAGFEALMAGMPPEAVQFVDGDCTVEPGWLPAARAALNADETLGLVTGWRSEIHPEISVYNRMCDVEWHRPAGPIETCGGDMMVRVRAYRQAGGFDPGLIASEDDEFCLRLAKAGWRLERLPRVMTRHDIAMTRFSEWWRRLVRAGHGIAQVGHMHPPRFARERRRALVFGFILPLVALLGLVTTLWLSLAVVLIYLLSYVRTVRGLCVTEGLPLREALHQSVFLSLSKFPNLIGMALFHWRRLRGKSMRIIEYK</sequence>
<keyword evidence="6" id="KW-1133">Transmembrane helix</keyword>
<dbReference type="PANTHER" id="PTHR43646">
    <property type="entry name" value="GLYCOSYLTRANSFERASE"/>
    <property type="match status" value="1"/>
</dbReference>
<dbReference type="AlphaFoldDB" id="A0A1H8P064"/>
<evidence type="ECO:0000313" key="10">
    <source>
        <dbReference type="Proteomes" id="UP000198893"/>
    </source>
</evidence>
<keyword evidence="4 9" id="KW-0808">Transferase</keyword>
<dbReference type="OrthoDB" id="8416156at2"/>
<dbReference type="STRING" id="569882.SAMN04490248_10474"/>
<gene>
    <name evidence="9" type="ORF">SAMN04490248_10474</name>
</gene>
<evidence type="ECO:0000256" key="4">
    <source>
        <dbReference type="ARBA" id="ARBA00022679"/>
    </source>
</evidence>
<accession>A0A1H8P064</accession>
<protein>
    <submittedName>
        <fullName evidence="9">Glycosyltransferase, GT2 family</fullName>
    </submittedName>
</protein>
<dbReference type="PANTHER" id="PTHR43646:SF2">
    <property type="entry name" value="GLYCOSYLTRANSFERASE 2-LIKE DOMAIN-CONTAINING PROTEIN"/>
    <property type="match status" value="1"/>
</dbReference>
<evidence type="ECO:0000256" key="3">
    <source>
        <dbReference type="ARBA" id="ARBA00022676"/>
    </source>
</evidence>
<dbReference type="Pfam" id="PF00535">
    <property type="entry name" value="Glycos_transf_2"/>
    <property type="match status" value="1"/>
</dbReference>
<dbReference type="GO" id="GO:0005886">
    <property type="term" value="C:plasma membrane"/>
    <property type="evidence" value="ECO:0007669"/>
    <property type="project" value="UniProtKB-SubCell"/>
</dbReference>
<name>A0A1H8P064_9RHOB</name>
<dbReference type="Pfam" id="PF13632">
    <property type="entry name" value="Glyco_trans_2_3"/>
    <property type="match status" value="1"/>
</dbReference>
<feature type="domain" description="Glycosyltransferase 2-like" evidence="7">
    <location>
        <begin position="4"/>
        <end position="116"/>
    </location>
</feature>
<comment type="subcellular location">
    <subcellularLocation>
        <location evidence="1">Cell membrane</location>
    </subcellularLocation>
</comment>
<organism evidence="9 10">
    <name type="scientific">Salinihabitans flavidus</name>
    <dbReference type="NCBI Taxonomy" id="569882"/>
    <lineage>
        <taxon>Bacteria</taxon>
        <taxon>Pseudomonadati</taxon>
        <taxon>Pseudomonadota</taxon>
        <taxon>Alphaproteobacteria</taxon>
        <taxon>Rhodobacterales</taxon>
        <taxon>Roseobacteraceae</taxon>
        <taxon>Salinihabitans</taxon>
    </lineage>
</organism>
<dbReference type="RefSeq" id="WP_093116087.1">
    <property type="nucleotide sequence ID" value="NZ_FODS01000004.1"/>
</dbReference>
<keyword evidence="3" id="KW-0328">Glycosyltransferase</keyword>
<evidence type="ECO:0000256" key="2">
    <source>
        <dbReference type="ARBA" id="ARBA00022475"/>
    </source>
</evidence>
<evidence type="ECO:0000256" key="6">
    <source>
        <dbReference type="SAM" id="Phobius"/>
    </source>
</evidence>
<evidence type="ECO:0000259" key="7">
    <source>
        <dbReference type="Pfam" id="PF00535"/>
    </source>
</evidence>
<dbReference type="InterPro" id="IPR001173">
    <property type="entry name" value="Glyco_trans_2-like"/>
</dbReference>
<dbReference type="GO" id="GO:0016757">
    <property type="term" value="F:glycosyltransferase activity"/>
    <property type="evidence" value="ECO:0007669"/>
    <property type="project" value="UniProtKB-KW"/>
</dbReference>
<reference evidence="9 10" key="1">
    <citation type="submission" date="2016-10" db="EMBL/GenBank/DDBJ databases">
        <authorList>
            <person name="de Groot N.N."/>
        </authorList>
    </citation>
    <scope>NUCLEOTIDE SEQUENCE [LARGE SCALE GENOMIC DNA]</scope>
    <source>
        <strain evidence="9 10">DSM 27842</strain>
    </source>
</reference>
<dbReference type="EMBL" id="FODS01000004">
    <property type="protein sequence ID" value="SEO34968.1"/>
    <property type="molecule type" value="Genomic_DNA"/>
</dbReference>
<keyword evidence="5 6" id="KW-0472">Membrane</keyword>
<keyword evidence="2" id="KW-1003">Cell membrane</keyword>
<keyword evidence="10" id="KW-1185">Reference proteome</keyword>
<evidence type="ECO:0000256" key="5">
    <source>
        <dbReference type="ARBA" id="ARBA00023136"/>
    </source>
</evidence>
<feature type="transmembrane region" description="Helical" evidence="6">
    <location>
        <begin position="233"/>
        <end position="264"/>
    </location>
</feature>
<keyword evidence="6" id="KW-0812">Transmembrane</keyword>
<dbReference type="Gene3D" id="3.90.550.10">
    <property type="entry name" value="Spore Coat Polysaccharide Biosynthesis Protein SpsA, Chain A"/>
    <property type="match status" value="1"/>
</dbReference>
<dbReference type="InterPro" id="IPR029044">
    <property type="entry name" value="Nucleotide-diphossugar_trans"/>
</dbReference>
<proteinExistence type="predicted"/>
<evidence type="ECO:0000256" key="1">
    <source>
        <dbReference type="ARBA" id="ARBA00004236"/>
    </source>
</evidence>
<evidence type="ECO:0000259" key="8">
    <source>
        <dbReference type="Pfam" id="PF13632"/>
    </source>
</evidence>
<feature type="transmembrane region" description="Helical" evidence="6">
    <location>
        <begin position="284"/>
        <end position="307"/>
    </location>
</feature>
<dbReference type="SUPFAM" id="SSF53448">
    <property type="entry name" value="Nucleotide-diphospho-sugar transferases"/>
    <property type="match status" value="1"/>
</dbReference>